<evidence type="ECO:0000313" key="4">
    <source>
        <dbReference type="Proteomes" id="UP000251075"/>
    </source>
</evidence>
<organism evidence="3 4">
    <name type="scientific">Paramagnetospirillum kuznetsovii</name>
    <dbReference type="NCBI Taxonomy" id="2053833"/>
    <lineage>
        <taxon>Bacteria</taxon>
        <taxon>Pseudomonadati</taxon>
        <taxon>Pseudomonadota</taxon>
        <taxon>Alphaproteobacteria</taxon>
        <taxon>Rhodospirillales</taxon>
        <taxon>Magnetospirillaceae</taxon>
        <taxon>Paramagnetospirillum</taxon>
    </lineage>
</organism>
<evidence type="ECO:0008006" key="5">
    <source>
        <dbReference type="Google" id="ProtNLM"/>
    </source>
</evidence>
<keyword evidence="2" id="KW-0732">Signal</keyword>
<reference evidence="3 4" key="1">
    <citation type="submission" date="2017-11" db="EMBL/GenBank/DDBJ databases">
        <title>Draft genome sequence of magnetotactic bacterium Magnetospirillum kuznetsovii LBB-42.</title>
        <authorList>
            <person name="Grouzdev D.S."/>
            <person name="Rysina M.S."/>
            <person name="Baslerov R.V."/>
            <person name="Koziaeva V."/>
        </authorList>
    </citation>
    <scope>NUCLEOTIDE SEQUENCE [LARGE SCALE GENOMIC DNA]</scope>
    <source>
        <strain evidence="3 4">LBB-42</strain>
    </source>
</reference>
<evidence type="ECO:0000256" key="2">
    <source>
        <dbReference type="SAM" id="SignalP"/>
    </source>
</evidence>
<dbReference type="AlphaFoldDB" id="A0A364NVU1"/>
<gene>
    <name evidence="3" type="ORF">CU669_14710</name>
</gene>
<protein>
    <recommendedName>
        <fullName evidence="5">Secreted protein</fullName>
    </recommendedName>
</protein>
<feature type="compositionally biased region" description="Low complexity" evidence="1">
    <location>
        <begin position="41"/>
        <end position="53"/>
    </location>
</feature>
<dbReference type="PROSITE" id="PS51257">
    <property type="entry name" value="PROKAR_LIPOPROTEIN"/>
    <property type="match status" value="1"/>
</dbReference>
<feature type="signal peptide" evidence="2">
    <location>
        <begin position="1"/>
        <end position="21"/>
    </location>
</feature>
<dbReference type="RefSeq" id="WP_112146033.1">
    <property type="nucleotide sequence ID" value="NZ_PGTO01000012.1"/>
</dbReference>
<name>A0A364NVU1_9PROT</name>
<keyword evidence="4" id="KW-1185">Reference proteome</keyword>
<feature type="region of interest" description="Disordered" evidence="1">
    <location>
        <begin position="34"/>
        <end position="81"/>
    </location>
</feature>
<sequence>MRLAMALMVSLALSSLVGGCALPDLVAHAVKEVEKSQRDGAAPASQQSPATQTRTEEEPPAPVSAPQPHRNSVTVEEIPAK</sequence>
<dbReference type="EMBL" id="PGTO01000012">
    <property type="protein sequence ID" value="RAU21198.1"/>
    <property type="molecule type" value="Genomic_DNA"/>
</dbReference>
<evidence type="ECO:0000256" key="1">
    <source>
        <dbReference type="SAM" id="MobiDB-lite"/>
    </source>
</evidence>
<evidence type="ECO:0000313" key="3">
    <source>
        <dbReference type="EMBL" id="RAU21198.1"/>
    </source>
</evidence>
<feature type="chain" id="PRO_5016999415" description="Secreted protein" evidence="2">
    <location>
        <begin position="22"/>
        <end position="81"/>
    </location>
</feature>
<proteinExistence type="predicted"/>
<accession>A0A364NVU1</accession>
<comment type="caution">
    <text evidence="3">The sequence shown here is derived from an EMBL/GenBank/DDBJ whole genome shotgun (WGS) entry which is preliminary data.</text>
</comment>
<dbReference type="Proteomes" id="UP000251075">
    <property type="component" value="Unassembled WGS sequence"/>
</dbReference>